<keyword evidence="1" id="KW-0812">Transmembrane</keyword>
<feature type="transmembrane region" description="Helical" evidence="1">
    <location>
        <begin position="279"/>
        <end position="301"/>
    </location>
</feature>
<evidence type="ECO:0000313" key="3">
    <source>
        <dbReference type="Proteomes" id="UP000758603"/>
    </source>
</evidence>
<feature type="transmembrane region" description="Helical" evidence="1">
    <location>
        <begin position="41"/>
        <end position="60"/>
    </location>
</feature>
<dbReference type="OrthoDB" id="5293596at2759"/>
<evidence type="ECO:0000313" key="2">
    <source>
        <dbReference type="EMBL" id="KAH6646551.1"/>
    </source>
</evidence>
<keyword evidence="3" id="KW-1185">Reference proteome</keyword>
<dbReference type="Proteomes" id="UP000758603">
    <property type="component" value="Unassembled WGS sequence"/>
</dbReference>
<accession>A0A9P8UCC9</accession>
<protein>
    <submittedName>
        <fullName evidence="2">Uncharacterized protein</fullName>
    </submittedName>
</protein>
<feature type="transmembrane region" description="Helical" evidence="1">
    <location>
        <begin position="238"/>
        <end position="259"/>
    </location>
</feature>
<evidence type="ECO:0000256" key="1">
    <source>
        <dbReference type="SAM" id="Phobius"/>
    </source>
</evidence>
<dbReference type="AlphaFoldDB" id="A0A9P8UCC9"/>
<reference evidence="2" key="1">
    <citation type="journal article" date="2021" name="Nat. Commun.">
        <title>Genetic determinants of endophytism in the Arabidopsis root mycobiome.</title>
        <authorList>
            <person name="Mesny F."/>
            <person name="Miyauchi S."/>
            <person name="Thiergart T."/>
            <person name="Pickel B."/>
            <person name="Atanasova L."/>
            <person name="Karlsson M."/>
            <person name="Huettel B."/>
            <person name="Barry K.W."/>
            <person name="Haridas S."/>
            <person name="Chen C."/>
            <person name="Bauer D."/>
            <person name="Andreopoulos W."/>
            <person name="Pangilinan J."/>
            <person name="LaButti K."/>
            <person name="Riley R."/>
            <person name="Lipzen A."/>
            <person name="Clum A."/>
            <person name="Drula E."/>
            <person name="Henrissat B."/>
            <person name="Kohler A."/>
            <person name="Grigoriev I.V."/>
            <person name="Martin F.M."/>
            <person name="Hacquard S."/>
        </authorList>
    </citation>
    <scope>NUCLEOTIDE SEQUENCE</scope>
    <source>
        <strain evidence="2">MPI-SDFR-AT-0073</strain>
    </source>
</reference>
<dbReference type="EMBL" id="JAGPXC010000009">
    <property type="protein sequence ID" value="KAH6646551.1"/>
    <property type="molecule type" value="Genomic_DNA"/>
</dbReference>
<name>A0A9P8UCC9_9PEZI</name>
<proteinExistence type="predicted"/>
<comment type="caution">
    <text evidence="2">The sequence shown here is derived from an EMBL/GenBank/DDBJ whole genome shotgun (WGS) entry which is preliminary data.</text>
</comment>
<sequence length="314" mass="34828">MSENTPLMPRPASAPQPDSHHIYLRACHSSWRFISPKLLTLLRLLVTGYLIAVAGVSLKYKLETKDKHTNWRIPFQFSTVSFLTLLAYNLQAALWTLMHLLLPEAPQQDPSQCEGHVMRAKITKALSPPAQASCPKRRFFYSLFYTVAHVFTFTNTILYWAVLVPSGHGGFKAPKLPHIHNPGTNSTFFLYNPNKGLFEEDDIKAFSIINVWTITSIIGFLEVLLFNSIRRQTPVASHSVGVVLATAAYLAWAGLGKLLTGHAGLFFLDTKMIGSTKASVAATLGFLALTPGIFTYLYGLIAMRESMTARQAAQ</sequence>
<keyword evidence="1" id="KW-0472">Membrane</keyword>
<dbReference type="RefSeq" id="XP_045953065.1">
    <property type="nucleotide sequence ID" value="XM_046108102.1"/>
</dbReference>
<keyword evidence="1" id="KW-1133">Transmembrane helix</keyword>
<dbReference type="GeneID" id="70136993"/>
<feature type="transmembrane region" description="Helical" evidence="1">
    <location>
        <begin position="139"/>
        <end position="162"/>
    </location>
</feature>
<organism evidence="2 3">
    <name type="scientific">Truncatella angustata</name>
    <dbReference type="NCBI Taxonomy" id="152316"/>
    <lineage>
        <taxon>Eukaryota</taxon>
        <taxon>Fungi</taxon>
        <taxon>Dikarya</taxon>
        <taxon>Ascomycota</taxon>
        <taxon>Pezizomycotina</taxon>
        <taxon>Sordariomycetes</taxon>
        <taxon>Xylariomycetidae</taxon>
        <taxon>Amphisphaeriales</taxon>
        <taxon>Sporocadaceae</taxon>
        <taxon>Truncatella</taxon>
    </lineage>
</organism>
<feature type="transmembrane region" description="Helical" evidence="1">
    <location>
        <begin position="205"/>
        <end position="226"/>
    </location>
</feature>
<gene>
    <name evidence="2" type="ORF">BKA67DRAFT_662960</name>
</gene>